<gene>
    <name evidence="1" type="ORF">CcrSC_gp273c</name>
</gene>
<organism evidence="1 2">
    <name type="scientific">Caulobacter phage CcrSC</name>
    <dbReference type="NCBI Taxonomy" id="2283272"/>
    <lineage>
        <taxon>Viruses</taxon>
        <taxon>Duplodnaviria</taxon>
        <taxon>Heunggongvirae</taxon>
        <taxon>Uroviricota</taxon>
        <taxon>Caudoviricetes</taxon>
        <taxon>Jeanschmidtviridae</taxon>
        <taxon>Bertelyvirus</taxon>
        <taxon>Bertelyvirus SC</taxon>
    </lineage>
</organism>
<accession>A0A385EFP4</accession>
<evidence type="ECO:0000313" key="2">
    <source>
        <dbReference type="Proteomes" id="UP000259683"/>
    </source>
</evidence>
<proteinExistence type="predicted"/>
<keyword evidence="2" id="KW-1185">Reference proteome</keyword>
<reference evidence="1" key="2">
    <citation type="submission" date="2021-07" db="EMBL/GenBank/DDBJ databases">
        <title>Giant CbK-like Caulobacter bacteriophages have genetically divergent genomes.</title>
        <authorList>
            <person name="Wilson K."/>
            <person name="Ely B."/>
        </authorList>
    </citation>
    <scope>NUCLEOTIDE SEQUENCE</scope>
</reference>
<protein>
    <submittedName>
        <fullName evidence="1">Uncharacterized protein</fullName>
    </submittedName>
</protein>
<dbReference type="EMBL" id="MH588547">
    <property type="protein sequence ID" value="AXQ69855.1"/>
    <property type="molecule type" value="Genomic_DNA"/>
</dbReference>
<sequence length="255" mass="28373">MARRAQHTHLIKEKNDLGFYAGTTTPRVEYVFYCGERDTTRVDRSTEDPMRASCPGCARYAGKLKLAEAGADLKIVPWEDTNPRKKGWKSANYATLNGEPFAHILFDTGYGGKWMIRSLHVDQTTGETLVGQKPDPAVEPYTVTVDGVDKQANRTYVDTAHSKEMALFQAYKQFLAGKLPSLTQARESAENAKKAAAERAERWRLSEEKAAQDKADLIEALEGIRAKAEAKAIDLTNYEVDSLMKAIAIVKEART</sequence>
<dbReference type="Proteomes" id="UP000259683">
    <property type="component" value="Segment"/>
</dbReference>
<reference evidence="1" key="1">
    <citation type="submission" date="2018-07" db="EMBL/GenBank/DDBJ databases">
        <authorList>
            <person name="Wilson K.M."/>
            <person name="Ely B."/>
        </authorList>
    </citation>
    <scope>NUCLEOTIDE SEQUENCE</scope>
</reference>
<evidence type="ECO:0000313" key="1">
    <source>
        <dbReference type="EMBL" id="AXQ69855.1"/>
    </source>
</evidence>
<name>A0A385EFP4_9CAUD</name>